<dbReference type="EMBL" id="QZVS01000096">
    <property type="protein sequence ID" value="RJT85237.1"/>
    <property type="molecule type" value="Genomic_DNA"/>
</dbReference>
<evidence type="ECO:0000256" key="1">
    <source>
        <dbReference type="SAM" id="MobiDB-lite"/>
    </source>
</evidence>
<feature type="transmembrane region" description="Helical" evidence="2">
    <location>
        <begin position="20"/>
        <end position="39"/>
    </location>
</feature>
<proteinExistence type="predicted"/>
<dbReference type="InterPro" id="IPR005183">
    <property type="entry name" value="DUF305_CopM-like"/>
</dbReference>
<feature type="compositionally biased region" description="Basic and acidic residues" evidence="1">
    <location>
        <begin position="137"/>
        <end position="146"/>
    </location>
</feature>
<dbReference type="Gene3D" id="1.20.1260.10">
    <property type="match status" value="1"/>
</dbReference>
<dbReference type="PANTHER" id="PTHR36933:SF1">
    <property type="entry name" value="SLL0788 PROTEIN"/>
    <property type="match status" value="1"/>
</dbReference>
<dbReference type="OrthoDB" id="26872at2"/>
<dbReference type="PANTHER" id="PTHR36933">
    <property type="entry name" value="SLL0788 PROTEIN"/>
    <property type="match status" value="1"/>
</dbReference>
<dbReference type="AlphaFoldDB" id="A0A3A5ML95"/>
<evidence type="ECO:0000256" key="2">
    <source>
        <dbReference type="SAM" id="Phobius"/>
    </source>
</evidence>
<feature type="domain" description="DUF305" evidence="3">
    <location>
        <begin position="55"/>
        <end position="223"/>
    </location>
</feature>
<keyword evidence="2" id="KW-0812">Transmembrane</keyword>
<organism evidence="4 5">
    <name type="scientific">Cryobacterium melibiosiphilum</name>
    <dbReference type="NCBI Taxonomy" id="995039"/>
    <lineage>
        <taxon>Bacteria</taxon>
        <taxon>Bacillati</taxon>
        <taxon>Actinomycetota</taxon>
        <taxon>Actinomycetes</taxon>
        <taxon>Micrococcales</taxon>
        <taxon>Microbacteriaceae</taxon>
        <taxon>Cryobacterium</taxon>
    </lineage>
</organism>
<gene>
    <name evidence="4" type="ORF">D6T64_20185</name>
</gene>
<feature type="region of interest" description="Disordered" evidence="1">
    <location>
        <begin position="126"/>
        <end position="154"/>
    </location>
</feature>
<keyword evidence="5" id="KW-1185">Reference proteome</keyword>
<evidence type="ECO:0000259" key="3">
    <source>
        <dbReference type="Pfam" id="PF03713"/>
    </source>
</evidence>
<name>A0A3A5ML95_9MICO</name>
<keyword evidence="2" id="KW-1133">Transmembrane helix</keyword>
<comment type="caution">
    <text evidence="4">The sequence shown here is derived from an EMBL/GenBank/DDBJ whole genome shotgun (WGS) entry which is preliminary data.</text>
</comment>
<dbReference type="InterPro" id="IPR012347">
    <property type="entry name" value="Ferritin-like"/>
</dbReference>
<reference evidence="4 5" key="1">
    <citation type="submission" date="2018-09" db="EMBL/GenBank/DDBJ databases">
        <title>Novel species of Cryobacterium.</title>
        <authorList>
            <person name="Liu Q."/>
            <person name="Xin Y.-H."/>
        </authorList>
    </citation>
    <scope>NUCLEOTIDE SEQUENCE [LARGE SCALE GENOMIC DNA]</scope>
    <source>
        <strain evidence="4 5">Hh39</strain>
    </source>
</reference>
<protein>
    <submittedName>
        <fullName evidence="4">DUF305 domain-containing protein</fullName>
    </submittedName>
</protein>
<keyword evidence="2" id="KW-0472">Membrane</keyword>
<sequence>MTETEAAAAAPRRGVRRVTLLVAIMLTALVVGVAAFSVGRLSTLVDPRPSDTSAEAGFARDMQTHHNQGVELALIIRDRTDDEAVRRLAYDITVTQGQQSGQMYAWLVLWDLSQAGAEPSMTWMTRPAPTDSGSDSGHAHDTEHVAGEPMPGLATSEQIASLTAASGIDAEREFLTLMIAHHQGAVEMAEAVLDRSDNSTVRGFANAVVLSQKSEIDLMTGMLEDRS</sequence>
<accession>A0A3A5ML95</accession>
<dbReference type="Pfam" id="PF03713">
    <property type="entry name" value="DUF305"/>
    <property type="match status" value="1"/>
</dbReference>
<dbReference type="RefSeq" id="WP_119976458.1">
    <property type="nucleotide sequence ID" value="NZ_JBHSQA010000004.1"/>
</dbReference>
<evidence type="ECO:0000313" key="4">
    <source>
        <dbReference type="EMBL" id="RJT85237.1"/>
    </source>
</evidence>
<dbReference type="Proteomes" id="UP000272015">
    <property type="component" value="Unassembled WGS sequence"/>
</dbReference>
<evidence type="ECO:0000313" key="5">
    <source>
        <dbReference type="Proteomes" id="UP000272015"/>
    </source>
</evidence>